<name>A0A401LNT2_9BACE</name>
<dbReference type="InterPro" id="IPR051091">
    <property type="entry name" value="O-Glucosyltr/Glycosyltrsf_90"/>
</dbReference>
<dbReference type="PANTHER" id="PTHR12203">
    <property type="entry name" value="KDEL LYS-ASP-GLU-LEU CONTAINING - RELATED"/>
    <property type="match status" value="1"/>
</dbReference>
<gene>
    <name evidence="3" type="ORF">KGMB02408_00940</name>
</gene>
<sequence>MKNKLLYKLRSGKNPKIIYYSVNAWRLVMPKLLFRMRLYRRLASLSCREDKEYIEKRVDYYNKLSGIVQLPLSAPHLAEHKMGGQKVYFFDTYQYTRWFPDSYRWGFCPGDVTHVPEYPSIVKSRPLTENNENSVVMKLDKVRHFIFVNDKKPFTAKKDKLIFRGKVKGKASRRAFMEMYFHHPMCDLGDVSKNTTDPQEWQTEKKTIREHLDYKFILALEGNDVASNLKWIMSSNSIAVMPRPTCETWFMEGTLIPDYHYIEIKPDFSDLELRLCYYIEHIDEAQQIIKHANEYVSQFKDKSREDLISLLVLNKYFKATGQKLAR</sequence>
<dbReference type="PANTHER" id="PTHR12203:SF35">
    <property type="entry name" value="PROTEIN O-GLUCOSYLTRANSFERASE 1"/>
    <property type="match status" value="1"/>
</dbReference>
<accession>A0A401LNT2</accession>
<dbReference type="EMBL" id="BHWB01000001">
    <property type="protein sequence ID" value="GCB33149.1"/>
    <property type="molecule type" value="Genomic_DNA"/>
</dbReference>
<dbReference type="SMART" id="SM00672">
    <property type="entry name" value="CAP10"/>
    <property type="match status" value="1"/>
</dbReference>
<evidence type="ECO:0000259" key="2">
    <source>
        <dbReference type="SMART" id="SM00672"/>
    </source>
</evidence>
<evidence type="ECO:0000256" key="1">
    <source>
        <dbReference type="ARBA" id="ARBA00022679"/>
    </source>
</evidence>
<reference evidence="3 4" key="1">
    <citation type="submission" date="2018-10" db="EMBL/GenBank/DDBJ databases">
        <title>Draft Genome Sequence of Bacteroides sp. KCTC 15687.</title>
        <authorList>
            <person name="Yu S.Y."/>
            <person name="Kim J.S."/>
            <person name="Oh B.S."/>
            <person name="Park S.H."/>
            <person name="Kang S.W."/>
            <person name="Park J.E."/>
            <person name="Choi S.H."/>
            <person name="Han K.I."/>
            <person name="Lee K.C."/>
            <person name="Eom M.K."/>
            <person name="Suh M.K."/>
            <person name="Lee D.H."/>
            <person name="Yoon H."/>
            <person name="Kim B."/>
            <person name="Yang S.J."/>
            <person name="Lee J.S."/>
            <person name="Lee J.H."/>
        </authorList>
    </citation>
    <scope>NUCLEOTIDE SEQUENCE [LARGE SCALE GENOMIC DNA]</scope>
    <source>
        <strain evidence="3 4">KCTC 15687</strain>
    </source>
</reference>
<dbReference type="RefSeq" id="WP_125039566.1">
    <property type="nucleotide sequence ID" value="NZ_BHWB01000001.1"/>
</dbReference>
<comment type="caution">
    <text evidence="3">The sequence shown here is derived from an EMBL/GenBank/DDBJ whole genome shotgun (WGS) entry which is preliminary data.</text>
</comment>
<proteinExistence type="predicted"/>
<feature type="domain" description="Glycosyl transferase CAP10" evidence="2">
    <location>
        <begin position="78"/>
        <end position="317"/>
    </location>
</feature>
<organism evidence="3 4">
    <name type="scientific">Bacteroides faecalis</name>
    <dbReference type="NCBI Taxonomy" id="2447885"/>
    <lineage>
        <taxon>Bacteria</taxon>
        <taxon>Pseudomonadati</taxon>
        <taxon>Bacteroidota</taxon>
        <taxon>Bacteroidia</taxon>
        <taxon>Bacteroidales</taxon>
        <taxon>Bacteroidaceae</taxon>
        <taxon>Bacteroides</taxon>
    </lineage>
</organism>
<protein>
    <submittedName>
        <fullName evidence="3">LPS biosynthesis protein</fullName>
    </submittedName>
</protein>
<evidence type="ECO:0000313" key="4">
    <source>
        <dbReference type="Proteomes" id="UP000288079"/>
    </source>
</evidence>
<evidence type="ECO:0000313" key="3">
    <source>
        <dbReference type="EMBL" id="GCB33149.1"/>
    </source>
</evidence>
<dbReference type="GO" id="GO:0016740">
    <property type="term" value="F:transferase activity"/>
    <property type="evidence" value="ECO:0007669"/>
    <property type="project" value="UniProtKB-KW"/>
</dbReference>
<dbReference type="InterPro" id="IPR006598">
    <property type="entry name" value="CAP10"/>
</dbReference>
<keyword evidence="1" id="KW-0808">Transferase</keyword>
<keyword evidence="4" id="KW-1185">Reference proteome</keyword>
<dbReference type="OrthoDB" id="767964at2"/>
<dbReference type="Proteomes" id="UP000288079">
    <property type="component" value="Unassembled WGS sequence"/>
</dbReference>
<dbReference type="AlphaFoldDB" id="A0A401LNT2"/>
<dbReference type="Pfam" id="PF05686">
    <property type="entry name" value="Glyco_transf_90"/>
    <property type="match status" value="1"/>
</dbReference>